<protein>
    <submittedName>
        <fullName evidence="1">Uncharacterized protein</fullName>
    </submittedName>
</protein>
<dbReference type="VEuPathDB" id="TriTrypDB:ADEAN_001012000"/>
<evidence type="ECO:0000313" key="1">
    <source>
        <dbReference type="EMBL" id="CAD2222576.1"/>
    </source>
</evidence>
<dbReference type="InterPro" id="IPR023296">
    <property type="entry name" value="Glyco_hydro_beta-prop_sf"/>
</dbReference>
<dbReference type="PANTHER" id="PTHR37036">
    <property type="match status" value="1"/>
</dbReference>
<dbReference type="Proteomes" id="UP000515908">
    <property type="component" value="Chromosome 27"/>
</dbReference>
<accession>A0A7G2CS05</accession>
<name>A0A7G2CS05_9TRYP</name>
<keyword evidence="2" id="KW-1185">Reference proteome</keyword>
<reference evidence="1 2" key="1">
    <citation type="submission" date="2020-08" db="EMBL/GenBank/DDBJ databases">
        <authorList>
            <person name="Newling K."/>
            <person name="Davey J."/>
            <person name="Forrester S."/>
        </authorList>
    </citation>
    <scope>NUCLEOTIDE SEQUENCE [LARGE SCALE GENOMIC DNA]</scope>
    <source>
        <strain evidence="2">Crithidia deanei Carvalho (ATCC PRA-265)</strain>
    </source>
</reference>
<dbReference type="EMBL" id="LR877171">
    <property type="protein sequence ID" value="CAD2222576.1"/>
    <property type="molecule type" value="Genomic_DNA"/>
</dbReference>
<organism evidence="1 2">
    <name type="scientific">Angomonas deanei</name>
    <dbReference type="NCBI Taxonomy" id="59799"/>
    <lineage>
        <taxon>Eukaryota</taxon>
        <taxon>Discoba</taxon>
        <taxon>Euglenozoa</taxon>
        <taxon>Kinetoplastea</taxon>
        <taxon>Metakinetoplastina</taxon>
        <taxon>Trypanosomatida</taxon>
        <taxon>Trypanosomatidae</taxon>
        <taxon>Strigomonadinae</taxon>
        <taxon>Angomonas</taxon>
    </lineage>
</organism>
<gene>
    <name evidence="1" type="ORF">ADEAN_001012000</name>
</gene>
<dbReference type="InterPro" id="IPR015045">
    <property type="entry name" value="MPT-1-like_LmxM"/>
</dbReference>
<proteinExistence type="predicted"/>
<dbReference type="Gene3D" id="2.115.10.20">
    <property type="entry name" value="Glycosyl hydrolase domain, family 43"/>
    <property type="match status" value="1"/>
</dbReference>
<dbReference type="Pfam" id="PF08950">
    <property type="entry name" value="DUF1861"/>
    <property type="match status" value="1"/>
</dbReference>
<dbReference type="PANTHER" id="PTHR37036:SF2">
    <property type="entry name" value="DUF1861 FAMILY PROTEIN"/>
    <property type="match status" value="1"/>
</dbReference>
<dbReference type="AlphaFoldDB" id="A0A7G2CS05"/>
<sequence>MSFAAALQDFTPRHKGVAQLSFLGATGTPSATSAPFLANGEKHMYCQLNTGSADYTRLFKVEEENHFRVVPDTLQYQLTAPQVVKIGNDCTLSGVRGVLNCGKEIFRYTDVYRGEPLRPCYYTSSSNEVMVCLVALAEGRIGVLCNHVDGRIGFYSVARIEELNSASQGSAEYVDSSAFLGATGSVVQGFLLSTGKIGCIGLHREKTDSEPCVTSFIYDPSTRAVTDFHLVATAGSVSEGATGGVSSAALAPQHDGDCLLYCVVDKAVHVVSIENPFAGSGEIVVTPE</sequence>
<evidence type="ECO:0000313" key="2">
    <source>
        <dbReference type="Proteomes" id="UP000515908"/>
    </source>
</evidence>